<feature type="binding site" evidence="11">
    <location>
        <position position="30"/>
    </location>
    <ligand>
        <name>ATP</name>
        <dbReference type="ChEBI" id="CHEBI:30616"/>
    </ligand>
</feature>
<evidence type="ECO:0000256" key="1">
    <source>
        <dbReference type="ARBA" id="ARBA00001946"/>
    </source>
</evidence>
<evidence type="ECO:0000259" key="14">
    <source>
        <dbReference type="Pfam" id="PF13735"/>
    </source>
</evidence>
<dbReference type="GO" id="GO:0000287">
    <property type="term" value="F:magnesium ion binding"/>
    <property type="evidence" value="ECO:0007669"/>
    <property type="project" value="UniProtKB-UniRule"/>
</dbReference>
<dbReference type="PANTHER" id="PTHR46173">
    <property type="entry name" value="CCA TRNA NUCLEOTIDYLTRANSFERASE 1, MITOCHONDRIAL"/>
    <property type="match status" value="1"/>
</dbReference>
<dbReference type="RefSeq" id="WP_183251097.1">
    <property type="nucleotide sequence ID" value="NZ_JACHEP010000001.1"/>
</dbReference>
<dbReference type="InterPro" id="IPR043519">
    <property type="entry name" value="NT_sf"/>
</dbReference>
<feature type="binding site" evidence="11">
    <location>
        <position position="154"/>
    </location>
    <ligand>
        <name>ATP</name>
        <dbReference type="ChEBI" id="CHEBI:30616"/>
    </ligand>
</feature>
<keyword evidence="10 11" id="KW-0694">RNA-binding</keyword>
<feature type="domain" description="tRNA nucleotidyltransferase/poly(A) polymerase RNA and SrmB- binding" evidence="13">
    <location>
        <begin position="169"/>
        <end position="228"/>
    </location>
</feature>
<feature type="binding site" evidence="11">
    <location>
        <position position="157"/>
    </location>
    <ligand>
        <name>CTP</name>
        <dbReference type="ChEBI" id="CHEBI:37563"/>
    </ligand>
</feature>
<feature type="binding site" evidence="11">
    <location>
        <position position="163"/>
    </location>
    <ligand>
        <name>CTP</name>
        <dbReference type="ChEBI" id="CHEBI:37563"/>
    </ligand>
</feature>
<feature type="domain" description="Poly A polymerase head" evidence="12">
    <location>
        <begin position="22"/>
        <end position="142"/>
    </location>
</feature>
<keyword evidence="6 11" id="KW-0547">Nucleotide-binding</keyword>
<dbReference type="AlphaFoldDB" id="A0A7W8IPB2"/>
<evidence type="ECO:0000313" key="16">
    <source>
        <dbReference type="Proteomes" id="UP000520011"/>
    </source>
</evidence>
<dbReference type="Proteomes" id="UP000520011">
    <property type="component" value="Unassembled WGS sequence"/>
</dbReference>
<feature type="binding site" evidence="11">
    <location>
        <position position="40"/>
    </location>
    <ligand>
        <name>Mg(2+)</name>
        <dbReference type="ChEBI" id="CHEBI:18420"/>
    </ligand>
</feature>
<dbReference type="EC" id="2.7.7.72" evidence="11"/>
<feature type="binding site" evidence="11">
    <location>
        <position position="157"/>
    </location>
    <ligand>
        <name>ATP</name>
        <dbReference type="ChEBI" id="CHEBI:30616"/>
    </ligand>
</feature>
<feature type="binding site" evidence="11">
    <location>
        <position position="163"/>
    </location>
    <ligand>
        <name>ATP</name>
        <dbReference type="ChEBI" id="CHEBI:30616"/>
    </ligand>
</feature>
<sequence>MKEPFRRALGLIRTLKQHGYEAYFVGGAVRDHLLNRPIGDVDIATSALPEEVMAIFPKTVPVGLKHGTVVVLHDGTPYEVTTFRTEGTYEKYRRPESVTFVRSLRKDLERRDFTMNAIAMDETGQLIDLFGGQQAIAERIIRTVGDAKARFSEDALRMMRAIRFVSQLGFALSAETKQAIIEHASLLSYISVERITGEFEKLMEGPFAQKAFSLLVETGLFTYLPGFSDKQEELMQLAKYDWTKLSAPLERWSLLCYLLHVQQEVSVFLRRWKLPNRLIKDVQTILRFLSVVRSRCDWTRERMYEAGATYAYAAETVRSLINGEDGEDNRRRLRELFAKLPIQERNELAITGKDLIEWYQRPGGPWLADTLQKVEQAVLHGLVENEKERIKGWLILCNQTHGKNC</sequence>
<name>A0A7W8IPB2_9BACL</name>
<dbReference type="Pfam" id="PF01743">
    <property type="entry name" value="PolyA_pol"/>
    <property type="match status" value="1"/>
</dbReference>
<dbReference type="Gene3D" id="3.30.460.10">
    <property type="entry name" value="Beta Polymerase, domain 2"/>
    <property type="match status" value="1"/>
</dbReference>
<comment type="catalytic activity">
    <reaction evidence="11">
        <text>a tRNA precursor + 2 CTP + ATP = a tRNA with a 3' CCA end + 3 diphosphate</text>
        <dbReference type="Rhea" id="RHEA:14433"/>
        <dbReference type="Rhea" id="RHEA-COMP:10465"/>
        <dbReference type="Rhea" id="RHEA-COMP:10468"/>
        <dbReference type="ChEBI" id="CHEBI:30616"/>
        <dbReference type="ChEBI" id="CHEBI:33019"/>
        <dbReference type="ChEBI" id="CHEBI:37563"/>
        <dbReference type="ChEBI" id="CHEBI:74896"/>
        <dbReference type="ChEBI" id="CHEBI:83071"/>
        <dbReference type="EC" id="2.7.7.72"/>
    </reaction>
</comment>
<feature type="binding site" evidence="11">
    <location>
        <position position="27"/>
    </location>
    <ligand>
        <name>ATP</name>
        <dbReference type="ChEBI" id="CHEBI:30616"/>
    </ligand>
</feature>
<protein>
    <recommendedName>
        <fullName evidence="11">CCA-adding enzyme</fullName>
        <ecNumber evidence="11">2.7.7.72</ecNumber>
    </recommendedName>
    <alternativeName>
        <fullName evidence="11">CCA tRNA nucleotidyltransferase</fullName>
    </alternativeName>
    <alternativeName>
        <fullName evidence="11">tRNA CCA-pyrophosphorylase</fullName>
    </alternativeName>
    <alternativeName>
        <fullName evidence="11">tRNA adenylyl-/cytidylyl- transferase</fullName>
    </alternativeName>
    <alternativeName>
        <fullName evidence="11">tRNA nucleotidyltransferase</fullName>
    </alternativeName>
    <alternativeName>
        <fullName evidence="11">tRNA-NT</fullName>
    </alternativeName>
</protein>
<keyword evidence="9 11" id="KW-0460">Magnesium</keyword>
<dbReference type="Gene3D" id="1.20.58.560">
    <property type="match status" value="1"/>
</dbReference>
<dbReference type="GO" id="GO:0001680">
    <property type="term" value="P:tRNA 3'-terminal CCA addition"/>
    <property type="evidence" value="ECO:0007669"/>
    <property type="project" value="UniProtKB-UniRule"/>
</dbReference>
<evidence type="ECO:0000259" key="12">
    <source>
        <dbReference type="Pfam" id="PF01743"/>
    </source>
</evidence>
<evidence type="ECO:0000313" key="15">
    <source>
        <dbReference type="EMBL" id="MBB5323377.1"/>
    </source>
</evidence>
<evidence type="ECO:0000256" key="5">
    <source>
        <dbReference type="ARBA" id="ARBA00022723"/>
    </source>
</evidence>
<dbReference type="GO" id="GO:0042245">
    <property type="term" value="P:RNA repair"/>
    <property type="evidence" value="ECO:0007669"/>
    <property type="project" value="UniProtKB-KW"/>
</dbReference>
<evidence type="ECO:0000256" key="8">
    <source>
        <dbReference type="ARBA" id="ARBA00022840"/>
    </source>
</evidence>
<reference evidence="15 16" key="1">
    <citation type="submission" date="2020-08" db="EMBL/GenBank/DDBJ databases">
        <title>Genomic Encyclopedia of Type Strains, Phase IV (KMG-IV): sequencing the most valuable type-strain genomes for metagenomic binning, comparative biology and taxonomic classification.</title>
        <authorList>
            <person name="Goeker M."/>
        </authorList>
    </citation>
    <scope>NUCLEOTIDE SEQUENCE [LARGE SCALE GENOMIC DNA]</scope>
    <source>
        <strain evidence="15 16">DSM 16325</strain>
    </source>
</reference>
<feature type="binding site" evidence="11">
    <location>
        <position position="111"/>
    </location>
    <ligand>
        <name>ATP</name>
        <dbReference type="ChEBI" id="CHEBI:30616"/>
    </ligand>
</feature>
<keyword evidence="8 11" id="KW-0067">ATP-binding</keyword>
<comment type="miscellaneous">
    <text evidence="11">A single active site specifically recognizes both ATP and CTP and is responsible for their addition.</text>
</comment>
<organism evidence="15 16">
    <name type="scientific">Anoxybacteroides tepidamans</name>
    <dbReference type="NCBI Taxonomy" id="265948"/>
    <lineage>
        <taxon>Bacteria</taxon>
        <taxon>Bacillati</taxon>
        <taxon>Bacillota</taxon>
        <taxon>Bacilli</taxon>
        <taxon>Bacillales</taxon>
        <taxon>Anoxybacillaceae</taxon>
        <taxon>Anoxybacteroides</taxon>
    </lineage>
</organism>
<gene>
    <name evidence="11" type="primary">cca</name>
    <name evidence="15" type="ORF">HNQ34_000454</name>
</gene>
<dbReference type="SUPFAM" id="SSF81891">
    <property type="entry name" value="Poly A polymerase C-terminal region-like"/>
    <property type="match status" value="1"/>
</dbReference>
<feature type="binding site" evidence="11">
    <location>
        <position position="42"/>
    </location>
    <ligand>
        <name>Mg(2+)</name>
        <dbReference type="ChEBI" id="CHEBI:18420"/>
    </ligand>
</feature>
<proteinExistence type="inferred from homology"/>
<dbReference type="Pfam" id="PF12627">
    <property type="entry name" value="PolyA_pol_RNAbd"/>
    <property type="match status" value="1"/>
</dbReference>
<dbReference type="CDD" id="cd05398">
    <property type="entry name" value="NT_ClassII-CCAase"/>
    <property type="match status" value="1"/>
</dbReference>
<evidence type="ECO:0000256" key="9">
    <source>
        <dbReference type="ARBA" id="ARBA00022842"/>
    </source>
</evidence>
<dbReference type="PANTHER" id="PTHR46173:SF1">
    <property type="entry name" value="CCA TRNA NUCLEOTIDYLTRANSFERASE 1, MITOCHONDRIAL"/>
    <property type="match status" value="1"/>
</dbReference>
<dbReference type="InterPro" id="IPR032810">
    <property type="entry name" value="CCA-adding_enz_C"/>
</dbReference>
<feature type="binding site" evidence="11">
    <location>
        <position position="30"/>
    </location>
    <ligand>
        <name>CTP</name>
        <dbReference type="ChEBI" id="CHEBI:37563"/>
    </ligand>
</feature>
<comment type="subunit">
    <text evidence="11">Homodimer.</text>
</comment>
<keyword evidence="16" id="KW-1185">Reference proteome</keyword>
<dbReference type="GO" id="GO:0004810">
    <property type="term" value="F:CCA tRNA nucleotidyltransferase activity"/>
    <property type="evidence" value="ECO:0007669"/>
    <property type="project" value="UniProtKB-UniRule"/>
</dbReference>
<dbReference type="HAMAP" id="MF_01263">
    <property type="entry name" value="CCA_bact_type3"/>
    <property type="match status" value="1"/>
</dbReference>
<evidence type="ECO:0000256" key="10">
    <source>
        <dbReference type="ARBA" id="ARBA00022884"/>
    </source>
</evidence>
<dbReference type="GO" id="GO:0005524">
    <property type="term" value="F:ATP binding"/>
    <property type="evidence" value="ECO:0007669"/>
    <property type="project" value="UniProtKB-UniRule"/>
</dbReference>
<feature type="binding site" evidence="11">
    <location>
        <position position="160"/>
    </location>
    <ligand>
        <name>ATP</name>
        <dbReference type="ChEBI" id="CHEBI:30616"/>
    </ligand>
</feature>
<feature type="binding site" evidence="11">
    <location>
        <position position="27"/>
    </location>
    <ligand>
        <name>CTP</name>
        <dbReference type="ChEBI" id="CHEBI:37563"/>
    </ligand>
</feature>
<keyword evidence="15" id="KW-0378">Hydrolase</keyword>
<evidence type="ECO:0000256" key="11">
    <source>
        <dbReference type="HAMAP-Rule" id="MF_01263"/>
    </source>
</evidence>
<keyword evidence="3 11" id="KW-0819">tRNA processing</keyword>
<dbReference type="NCBIfam" id="NF009814">
    <property type="entry name" value="PRK13299.1"/>
    <property type="match status" value="1"/>
</dbReference>
<comment type="function">
    <text evidence="11">Catalyzes the addition and repair of the essential 3'-terminal CCA sequence in tRNAs without using a nucleic acid template. Adds these three nucleotides in the order of C, C, and A to the tRNA nucleotide-73, using CTP and ATP as substrates and producing inorganic pyrophosphate. tRNA 3'-terminal CCA addition is required both for tRNA processing and repair. Also involved in tRNA surveillance by mediating tandem CCA addition to generate a CCACCA at the 3' terminus of unstable tRNAs. While stable tRNAs receive only 3'-terminal CCA, unstable tRNAs are marked with CCACCA and rapidly degraded.</text>
</comment>
<comment type="caution">
    <text evidence="15">The sequence shown here is derived from an EMBL/GenBank/DDBJ whole genome shotgun (WGS) entry which is preliminary data.</text>
</comment>
<feature type="binding site" evidence="11">
    <location>
        <position position="160"/>
    </location>
    <ligand>
        <name>CTP</name>
        <dbReference type="ChEBI" id="CHEBI:37563"/>
    </ligand>
</feature>
<evidence type="ECO:0000256" key="3">
    <source>
        <dbReference type="ARBA" id="ARBA00022694"/>
    </source>
</evidence>
<dbReference type="Gene3D" id="1.10.246.80">
    <property type="match status" value="1"/>
</dbReference>
<dbReference type="Gene3D" id="1.10.110.30">
    <property type="match status" value="1"/>
</dbReference>
<dbReference type="InterPro" id="IPR032828">
    <property type="entry name" value="PolyA_RNA-bd"/>
</dbReference>
<evidence type="ECO:0000256" key="7">
    <source>
        <dbReference type="ARBA" id="ARBA00022800"/>
    </source>
</evidence>
<evidence type="ECO:0000256" key="4">
    <source>
        <dbReference type="ARBA" id="ARBA00022695"/>
    </source>
</evidence>
<comment type="cofactor">
    <cofactor evidence="1 11">
        <name>Mg(2+)</name>
        <dbReference type="ChEBI" id="CHEBI:18420"/>
    </cofactor>
</comment>
<feature type="binding site" evidence="11">
    <location>
        <position position="111"/>
    </location>
    <ligand>
        <name>CTP</name>
        <dbReference type="ChEBI" id="CHEBI:37563"/>
    </ligand>
</feature>
<keyword evidence="5 11" id="KW-0479">Metal-binding</keyword>
<dbReference type="EMBL" id="JACHEP010000001">
    <property type="protein sequence ID" value="MBB5323377.1"/>
    <property type="molecule type" value="Genomic_DNA"/>
</dbReference>
<dbReference type="InterPro" id="IPR050264">
    <property type="entry name" value="Bact_CCA-adding_enz_type3_sf"/>
</dbReference>
<evidence type="ECO:0000256" key="2">
    <source>
        <dbReference type="ARBA" id="ARBA00022679"/>
    </source>
</evidence>
<accession>A0A7W8IPB2</accession>
<dbReference type="SUPFAM" id="SSF81301">
    <property type="entry name" value="Nucleotidyltransferase"/>
    <property type="match status" value="1"/>
</dbReference>
<keyword evidence="7 11" id="KW-0692">RNA repair</keyword>
<keyword evidence="2 11" id="KW-0808">Transferase</keyword>
<dbReference type="GO" id="GO:0016787">
    <property type="term" value="F:hydrolase activity"/>
    <property type="evidence" value="ECO:0007669"/>
    <property type="project" value="UniProtKB-KW"/>
</dbReference>
<dbReference type="GO" id="GO:0000049">
    <property type="term" value="F:tRNA binding"/>
    <property type="evidence" value="ECO:0007669"/>
    <property type="project" value="UniProtKB-UniRule"/>
</dbReference>
<evidence type="ECO:0000256" key="6">
    <source>
        <dbReference type="ARBA" id="ARBA00022741"/>
    </source>
</evidence>
<keyword evidence="4 11" id="KW-0548">Nucleotidyltransferase</keyword>
<feature type="domain" description="CCA-adding enzyme C-terminal" evidence="14">
    <location>
        <begin position="250"/>
        <end position="392"/>
    </location>
</feature>
<dbReference type="InterPro" id="IPR023068">
    <property type="entry name" value="CCA-adding_enz_firmicutes"/>
</dbReference>
<evidence type="ECO:0000259" key="13">
    <source>
        <dbReference type="Pfam" id="PF12627"/>
    </source>
</evidence>
<comment type="similarity">
    <text evidence="11">Belongs to the tRNA nucleotidyltransferase/poly(A) polymerase family. Bacterial CCA-adding enzyme type 3 subfamily.</text>
</comment>
<feature type="binding site" evidence="11">
    <location>
        <position position="154"/>
    </location>
    <ligand>
        <name>CTP</name>
        <dbReference type="ChEBI" id="CHEBI:37563"/>
    </ligand>
</feature>
<comment type="catalytic activity">
    <reaction evidence="11">
        <text>a tRNA with a 3' CCA end + 2 CTP + ATP = a tRNA with a 3' CCACCA end + 3 diphosphate</text>
        <dbReference type="Rhea" id="RHEA:76235"/>
        <dbReference type="Rhea" id="RHEA-COMP:10468"/>
        <dbReference type="Rhea" id="RHEA-COMP:18655"/>
        <dbReference type="ChEBI" id="CHEBI:30616"/>
        <dbReference type="ChEBI" id="CHEBI:33019"/>
        <dbReference type="ChEBI" id="CHEBI:37563"/>
        <dbReference type="ChEBI" id="CHEBI:83071"/>
        <dbReference type="ChEBI" id="CHEBI:195187"/>
    </reaction>
</comment>
<dbReference type="Pfam" id="PF13735">
    <property type="entry name" value="tRNA_NucTran2_2"/>
    <property type="match status" value="1"/>
</dbReference>
<dbReference type="InterPro" id="IPR002646">
    <property type="entry name" value="PolA_pol_head_dom"/>
</dbReference>